<dbReference type="InterPro" id="IPR003439">
    <property type="entry name" value="ABC_transporter-like_ATP-bd"/>
</dbReference>
<name>A0A4Q7V587_PSEST</name>
<evidence type="ECO:0000256" key="3">
    <source>
        <dbReference type="ARBA" id="ARBA00022741"/>
    </source>
</evidence>
<dbReference type="RefSeq" id="WP_130292992.1">
    <property type="nucleotide sequence ID" value="NZ_SHKL01000001.1"/>
</dbReference>
<accession>A0A4Q7V587</accession>
<dbReference type="SUPFAM" id="SSF52540">
    <property type="entry name" value="P-loop containing nucleoside triphosphate hydrolases"/>
    <property type="match status" value="1"/>
</dbReference>
<dbReference type="InterPro" id="IPR003593">
    <property type="entry name" value="AAA+_ATPase"/>
</dbReference>
<keyword evidence="7" id="KW-1185">Reference proteome</keyword>
<keyword evidence="3" id="KW-0547">Nucleotide-binding</keyword>
<dbReference type="SMART" id="SM00382">
    <property type="entry name" value="AAA"/>
    <property type="match status" value="1"/>
</dbReference>
<sequence length="239" mass="24393">MIDVNDLTKRYRDTVAVDGVSFTCAPGTVTGLLGPNGAGKSTTLRMLLGLVHPTSGTATVGGVPYDRIGSPARVVGAMLDASALHPGRTCRETLRVTAGLLDLPSGVADTALERVGLSGAARRRVGRLSLGMRQRLGIAHALLGDPSVLVLDEPVNGLDPDGMRWMRGLLREFASGGGTVLLSSHLLGEVGAVADRVVAMREGRVVGCGPVAELASGAGGLEDWFLARTGGHVVGGGAA</sequence>
<evidence type="ECO:0000256" key="4">
    <source>
        <dbReference type="ARBA" id="ARBA00022840"/>
    </source>
</evidence>
<evidence type="ECO:0000259" key="5">
    <source>
        <dbReference type="PROSITE" id="PS50893"/>
    </source>
</evidence>
<proteinExistence type="inferred from homology"/>
<organism evidence="6 7">
    <name type="scientific">Pseudonocardia sediminis</name>
    <dbReference type="NCBI Taxonomy" id="1397368"/>
    <lineage>
        <taxon>Bacteria</taxon>
        <taxon>Bacillati</taxon>
        <taxon>Actinomycetota</taxon>
        <taxon>Actinomycetes</taxon>
        <taxon>Pseudonocardiales</taxon>
        <taxon>Pseudonocardiaceae</taxon>
        <taxon>Pseudonocardia</taxon>
    </lineage>
</organism>
<dbReference type="AlphaFoldDB" id="A0A4Q7V587"/>
<dbReference type="PANTHER" id="PTHR43335:SF4">
    <property type="entry name" value="ABC TRANSPORTER, ATP-BINDING PROTEIN"/>
    <property type="match status" value="1"/>
</dbReference>
<protein>
    <submittedName>
        <fullName evidence="6">ABC-2 type transport system ATP-binding protein</fullName>
    </submittedName>
</protein>
<feature type="domain" description="ABC transporter" evidence="5">
    <location>
        <begin position="2"/>
        <end position="227"/>
    </location>
</feature>
<dbReference type="EMBL" id="SHKL01000001">
    <property type="protein sequence ID" value="RZT88878.1"/>
    <property type="molecule type" value="Genomic_DNA"/>
</dbReference>
<keyword evidence="4 6" id="KW-0067">ATP-binding</keyword>
<dbReference type="GO" id="GO:0005524">
    <property type="term" value="F:ATP binding"/>
    <property type="evidence" value="ECO:0007669"/>
    <property type="project" value="UniProtKB-KW"/>
</dbReference>
<comment type="similarity">
    <text evidence="1">Belongs to the ABC transporter superfamily.</text>
</comment>
<comment type="caution">
    <text evidence="6">The sequence shown here is derived from an EMBL/GenBank/DDBJ whole genome shotgun (WGS) entry which is preliminary data.</text>
</comment>
<dbReference type="Pfam" id="PF00005">
    <property type="entry name" value="ABC_tran"/>
    <property type="match status" value="1"/>
</dbReference>
<evidence type="ECO:0000256" key="1">
    <source>
        <dbReference type="ARBA" id="ARBA00005417"/>
    </source>
</evidence>
<dbReference type="PROSITE" id="PS50893">
    <property type="entry name" value="ABC_TRANSPORTER_2"/>
    <property type="match status" value="1"/>
</dbReference>
<dbReference type="PANTHER" id="PTHR43335">
    <property type="entry name" value="ABC TRANSPORTER, ATP-BINDING PROTEIN"/>
    <property type="match status" value="1"/>
</dbReference>
<evidence type="ECO:0000313" key="7">
    <source>
        <dbReference type="Proteomes" id="UP000291591"/>
    </source>
</evidence>
<evidence type="ECO:0000256" key="2">
    <source>
        <dbReference type="ARBA" id="ARBA00022448"/>
    </source>
</evidence>
<reference evidence="6 7" key="1">
    <citation type="submission" date="2019-02" db="EMBL/GenBank/DDBJ databases">
        <title>Sequencing the genomes of 1000 actinobacteria strains.</title>
        <authorList>
            <person name="Klenk H.-P."/>
        </authorList>
    </citation>
    <scope>NUCLEOTIDE SEQUENCE [LARGE SCALE GENOMIC DNA]</scope>
    <source>
        <strain evidence="6 7">DSM 45779</strain>
    </source>
</reference>
<dbReference type="InterPro" id="IPR027417">
    <property type="entry name" value="P-loop_NTPase"/>
</dbReference>
<dbReference type="OrthoDB" id="9804819at2"/>
<keyword evidence="2" id="KW-0813">Transport</keyword>
<gene>
    <name evidence="6" type="ORF">EV383_5831</name>
</gene>
<dbReference type="Proteomes" id="UP000291591">
    <property type="component" value="Unassembled WGS sequence"/>
</dbReference>
<evidence type="ECO:0000313" key="6">
    <source>
        <dbReference type="EMBL" id="RZT88878.1"/>
    </source>
</evidence>
<dbReference type="Gene3D" id="3.40.50.300">
    <property type="entry name" value="P-loop containing nucleotide triphosphate hydrolases"/>
    <property type="match status" value="1"/>
</dbReference>
<dbReference type="GO" id="GO:0016887">
    <property type="term" value="F:ATP hydrolysis activity"/>
    <property type="evidence" value="ECO:0007669"/>
    <property type="project" value="InterPro"/>
</dbReference>